<dbReference type="Pfam" id="PF01084">
    <property type="entry name" value="Ribosomal_S18"/>
    <property type="match status" value="1"/>
</dbReference>
<evidence type="ECO:0000313" key="3">
    <source>
        <dbReference type="Proteomes" id="UP000515158"/>
    </source>
</evidence>
<proteinExistence type="predicted"/>
<dbReference type="InterPro" id="IPR001648">
    <property type="entry name" value="Ribosomal_bS18"/>
</dbReference>
<keyword evidence="3" id="KW-1185">Reference proteome</keyword>
<dbReference type="Proteomes" id="UP000515158">
    <property type="component" value="Unplaced"/>
</dbReference>
<organism evidence="4">
    <name type="scientific">Thrips palmi</name>
    <name type="common">Melon thrips</name>
    <dbReference type="NCBI Taxonomy" id="161013"/>
    <lineage>
        <taxon>Eukaryota</taxon>
        <taxon>Metazoa</taxon>
        <taxon>Ecdysozoa</taxon>
        <taxon>Arthropoda</taxon>
        <taxon>Hexapoda</taxon>
        <taxon>Insecta</taxon>
        <taxon>Pterygota</taxon>
        <taxon>Neoptera</taxon>
        <taxon>Paraneoptera</taxon>
        <taxon>Thysanoptera</taxon>
        <taxon>Terebrantia</taxon>
        <taxon>Thripoidea</taxon>
        <taxon>Thripidae</taxon>
        <taxon>Thrips</taxon>
    </lineage>
</organism>
<keyword evidence="2" id="KW-0687">Ribonucleoprotein</keyword>
<dbReference type="FunCoup" id="A0A6P9A0E6">
    <property type="interactions" value="224"/>
</dbReference>
<dbReference type="InParanoid" id="A0A6P9A0E6"/>
<dbReference type="RefSeq" id="XP_034251202.1">
    <property type="nucleotide sequence ID" value="XM_034395311.1"/>
</dbReference>
<protein>
    <submittedName>
        <fullName evidence="4">39S ribosomal protein S18a, mitochondrial</fullName>
    </submittedName>
</protein>
<dbReference type="KEGG" id="tpal:117651350"/>
<gene>
    <name evidence="4" type="primary">LOC117651350</name>
</gene>
<dbReference type="PANTHER" id="PTHR13479:SF66">
    <property type="entry name" value="LARGE RIBOSOMAL SUBUNIT PROTEIN ML66"/>
    <property type="match status" value="1"/>
</dbReference>
<dbReference type="GO" id="GO:0005763">
    <property type="term" value="C:mitochondrial small ribosomal subunit"/>
    <property type="evidence" value="ECO:0007669"/>
    <property type="project" value="TreeGrafter"/>
</dbReference>
<dbReference type="AlphaFoldDB" id="A0A6P9A0E6"/>
<reference evidence="4" key="1">
    <citation type="submission" date="2025-08" db="UniProtKB">
        <authorList>
            <consortium name="RefSeq"/>
        </authorList>
    </citation>
    <scope>IDENTIFICATION</scope>
    <source>
        <tissue evidence="4">Total insect</tissue>
    </source>
</reference>
<accession>A0A6P9A0E6</accession>
<dbReference type="PANTHER" id="PTHR13479">
    <property type="entry name" value="30S RIBOSOMAL PROTEIN S18"/>
    <property type="match status" value="1"/>
</dbReference>
<dbReference type="SUPFAM" id="SSF46911">
    <property type="entry name" value="Ribosomal protein S18"/>
    <property type="match status" value="1"/>
</dbReference>
<sequence length="207" mass="23603">MIRALAVSLRGVAVVQKATVPIARNFSVSPWLGLKEIRETQDGNTLIIEGVNVKSPREDLVINTQNERGACSLCALGLDVKHTDILIIKQFLDHNAQLFPRNITGLCRWQHRKMKYLIEMATRAGLINQLLPQPVTVPAYQRGWRKFNSYYDESLIPESKSEYALRKNREFEEAYTLAKAEKDAHEEMLRARRAMRSTNGVKPVQLS</sequence>
<dbReference type="GO" id="GO:0003735">
    <property type="term" value="F:structural constituent of ribosome"/>
    <property type="evidence" value="ECO:0007669"/>
    <property type="project" value="InterPro"/>
</dbReference>
<dbReference type="CTD" id="55168"/>
<name>A0A6P9A0E6_THRPL</name>
<dbReference type="GeneID" id="117651350"/>
<dbReference type="GO" id="GO:0070181">
    <property type="term" value="F:small ribosomal subunit rRNA binding"/>
    <property type="evidence" value="ECO:0007669"/>
    <property type="project" value="TreeGrafter"/>
</dbReference>
<keyword evidence="1 4" id="KW-0689">Ribosomal protein</keyword>
<dbReference type="GO" id="GO:0032543">
    <property type="term" value="P:mitochondrial translation"/>
    <property type="evidence" value="ECO:0007669"/>
    <property type="project" value="TreeGrafter"/>
</dbReference>
<dbReference type="InterPro" id="IPR036870">
    <property type="entry name" value="Ribosomal_bS18_sf"/>
</dbReference>
<dbReference type="OrthoDB" id="10054543at2759"/>
<evidence type="ECO:0000256" key="2">
    <source>
        <dbReference type="ARBA" id="ARBA00023274"/>
    </source>
</evidence>
<dbReference type="Gene3D" id="4.10.640.10">
    <property type="entry name" value="Ribosomal protein S18"/>
    <property type="match status" value="1"/>
</dbReference>
<evidence type="ECO:0000256" key="1">
    <source>
        <dbReference type="ARBA" id="ARBA00022980"/>
    </source>
</evidence>
<evidence type="ECO:0000313" key="4">
    <source>
        <dbReference type="RefSeq" id="XP_034251202.1"/>
    </source>
</evidence>